<accession>A0A2G8L992</accession>
<evidence type="ECO:0000256" key="5">
    <source>
        <dbReference type="PROSITE-ProRule" id="PRU00042"/>
    </source>
</evidence>
<dbReference type="Gene3D" id="3.30.160.60">
    <property type="entry name" value="Classic Zinc Finger"/>
    <property type="match status" value="2"/>
</dbReference>
<dbReference type="InterPro" id="IPR036236">
    <property type="entry name" value="Znf_C2H2_sf"/>
</dbReference>
<name>A0A2G8L992_STIJA</name>
<protein>
    <submittedName>
        <fullName evidence="7">Putative zinc finger protein</fullName>
    </submittedName>
</protein>
<dbReference type="PROSITE" id="PS00028">
    <property type="entry name" value="ZINC_FINGER_C2H2_1"/>
    <property type="match status" value="2"/>
</dbReference>
<evidence type="ECO:0000256" key="3">
    <source>
        <dbReference type="ARBA" id="ARBA00022771"/>
    </source>
</evidence>
<dbReference type="AlphaFoldDB" id="A0A2G8L992"/>
<dbReference type="Proteomes" id="UP000230750">
    <property type="component" value="Unassembled WGS sequence"/>
</dbReference>
<dbReference type="EMBL" id="MRZV01000164">
    <property type="protein sequence ID" value="PIK56775.1"/>
    <property type="molecule type" value="Genomic_DNA"/>
</dbReference>
<feature type="domain" description="C2H2-type" evidence="6">
    <location>
        <begin position="67"/>
        <end position="94"/>
    </location>
</feature>
<keyword evidence="3 5" id="KW-0863">Zinc-finger</keyword>
<keyword evidence="4" id="KW-0862">Zinc</keyword>
<dbReference type="SMART" id="SM00355">
    <property type="entry name" value="ZnF_C2H2"/>
    <property type="match status" value="4"/>
</dbReference>
<dbReference type="PROSITE" id="PS50157">
    <property type="entry name" value="ZINC_FINGER_C2H2_2"/>
    <property type="match status" value="3"/>
</dbReference>
<evidence type="ECO:0000313" key="8">
    <source>
        <dbReference type="Proteomes" id="UP000230750"/>
    </source>
</evidence>
<reference evidence="7 8" key="1">
    <citation type="journal article" date="2017" name="PLoS Biol.">
        <title>The sea cucumber genome provides insights into morphological evolution and visceral regeneration.</title>
        <authorList>
            <person name="Zhang X."/>
            <person name="Sun L."/>
            <person name="Yuan J."/>
            <person name="Sun Y."/>
            <person name="Gao Y."/>
            <person name="Zhang L."/>
            <person name="Li S."/>
            <person name="Dai H."/>
            <person name="Hamel J.F."/>
            <person name="Liu C."/>
            <person name="Yu Y."/>
            <person name="Liu S."/>
            <person name="Lin W."/>
            <person name="Guo K."/>
            <person name="Jin S."/>
            <person name="Xu P."/>
            <person name="Storey K.B."/>
            <person name="Huan P."/>
            <person name="Zhang T."/>
            <person name="Zhou Y."/>
            <person name="Zhang J."/>
            <person name="Lin C."/>
            <person name="Li X."/>
            <person name="Xing L."/>
            <person name="Huo D."/>
            <person name="Sun M."/>
            <person name="Wang L."/>
            <person name="Mercier A."/>
            <person name="Li F."/>
            <person name="Yang H."/>
            <person name="Xiang J."/>
        </authorList>
    </citation>
    <scope>NUCLEOTIDE SEQUENCE [LARGE SCALE GENOMIC DNA]</scope>
    <source>
        <strain evidence="7">Shaxun</strain>
        <tissue evidence="7">Muscle</tissue>
    </source>
</reference>
<gene>
    <name evidence="7" type="ORF">BSL78_06306</name>
</gene>
<dbReference type="OrthoDB" id="40579at2759"/>
<evidence type="ECO:0000256" key="4">
    <source>
        <dbReference type="ARBA" id="ARBA00022833"/>
    </source>
</evidence>
<dbReference type="GO" id="GO:0008270">
    <property type="term" value="F:zinc ion binding"/>
    <property type="evidence" value="ECO:0007669"/>
    <property type="project" value="UniProtKB-KW"/>
</dbReference>
<organism evidence="7 8">
    <name type="scientific">Stichopus japonicus</name>
    <name type="common">Sea cucumber</name>
    <dbReference type="NCBI Taxonomy" id="307972"/>
    <lineage>
        <taxon>Eukaryota</taxon>
        <taxon>Metazoa</taxon>
        <taxon>Echinodermata</taxon>
        <taxon>Eleutherozoa</taxon>
        <taxon>Echinozoa</taxon>
        <taxon>Holothuroidea</taxon>
        <taxon>Aspidochirotacea</taxon>
        <taxon>Aspidochirotida</taxon>
        <taxon>Stichopodidae</taxon>
        <taxon>Apostichopus</taxon>
    </lineage>
</organism>
<sequence>MHSLEENDAFLCPKCDTVFSYDEHSFESHPCQLPGNKVQCNYCLWLFPSKNALESHKQKHVLQKDRFECKVCRRTFKHATNRHRHLKSHFRHMKTHACEICGQTFVRKDTCKAHFERCRRGSLPPQPPSQIILELD</sequence>
<feature type="domain" description="C2H2-type" evidence="6">
    <location>
        <begin position="96"/>
        <end position="124"/>
    </location>
</feature>
<evidence type="ECO:0000313" key="7">
    <source>
        <dbReference type="EMBL" id="PIK56775.1"/>
    </source>
</evidence>
<dbReference type="STRING" id="307972.A0A2G8L992"/>
<proteinExistence type="predicted"/>
<feature type="domain" description="C2H2-type" evidence="6">
    <location>
        <begin position="38"/>
        <end position="65"/>
    </location>
</feature>
<evidence type="ECO:0000259" key="6">
    <source>
        <dbReference type="PROSITE" id="PS50157"/>
    </source>
</evidence>
<dbReference type="SUPFAM" id="SSF57667">
    <property type="entry name" value="beta-beta-alpha zinc fingers"/>
    <property type="match status" value="1"/>
</dbReference>
<keyword evidence="2" id="KW-0677">Repeat</keyword>
<dbReference type="InterPro" id="IPR013087">
    <property type="entry name" value="Znf_C2H2_type"/>
</dbReference>
<dbReference type="PANTHER" id="PTHR24379:SF121">
    <property type="entry name" value="C2H2-TYPE DOMAIN-CONTAINING PROTEIN"/>
    <property type="match status" value="1"/>
</dbReference>
<comment type="caution">
    <text evidence="7">The sequence shown here is derived from an EMBL/GenBank/DDBJ whole genome shotgun (WGS) entry which is preliminary data.</text>
</comment>
<dbReference type="PANTHER" id="PTHR24379">
    <property type="entry name" value="KRAB AND ZINC FINGER DOMAIN-CONTAINING"/>
    <property type="match status" value="1"/>
</dbReference>
<evidence type="ECO:0000256" key="2">
    <source>
        <dbReference type="ARBA" id="ARBA00022737"/>
    </source>
</evidence>
<keyword evidence="1" id="KW-0479">Metal-binding</keyword>
<evidence type="ECO:0000256" key="1">
    <source>
        <dbReference type="ARBA" id="ARBA00022723"/>
    </source>
</evidence>
<keyword evidence="8" id="KW-1185">Reference proteome</keyword>